<comment type="caution">
    <text evidence="3">The sequence shown here is derived from an EMBL/GenBank/DDBJ whole genome shotgun (WGS) entry which is preliminary data.</text>
</comment>
<proteinExistence type="predicted"/>
<feature type="region of interest" description="Disordered" evidence="1">
    <location>
        <begin position="156"/>
        <end position="193"/>
    </location>
</feature>
<sequence>MAAFGRRAAAQHAHCPAAVIHGIAAIDPVSAAMPVLVGVDGSANSMPAVKLAFDEASRRKVELVALPAFSDAGALDLPAFGWEVGRVSAEADLAETLAGFAEQYPDVPVRRIVVANRRVRSLLDLRCHGPQHNWGVVHDICLPRAHGQLRRLCRRPAEPSTSQGRPTLLSPTAVAHRSPRPGDPGSSTPSRSR</sequence>
<dbReference type="Gene3D" id="3.40.50.620">
    <property type="entry name" value="HUPs"/>
    <property type="match status" value="1"/>
</dbReference>
<evidence type="ECO:0000256" key="1">
    <source>
        <dbReference type="SAM" id="MobiDB-lite"/>
    </source>
</evidence>
<protein>
    <recommendedName>
        <fullName evidence="2">UspA domain-containing protein</fullName>
    </recommendedName>
</protein>
<dbReference type="Pfam" id="PF00582">
    <property type="entry name" value="Usp"/>
    <property type="match status" value="1"/>
</dbReference>
<dbReference type="InterPro" id="IPR014729">
    <property type="entry name" value="Rossmann-like_a/b/a_fold"/>
</dbReference>
<organism evidence="3 4">
    <name type="scientific">Nocardia rhizosphaerihabitans</name>
    <dbReference type="NCBI Taxonomy" id="1691570"/>
    <lineage>
        <taxon>Bacteria</taxon>
        <taxon>Bacillati</taxon>
        <taxon>Actinomycetota</taxon>
        <taxon>Actinomycetes</taxon>
        <taxon>Mycobacteriales</taxon>
        <taxon>Nocardiaceae</taxon>
        <taxon>Nocardia</taxon>
    </lineage>
</organism>
<evidence type="ECO:0000259" key="2">
    <source>
        <dbReference type="Pfam" id="PF00582"/>
    </source>
</evidence>
<feature type="domain" description="UspA" evidence="2">
    <location>
        <begin position="34"/>
        <end position="114"/>
    </location>
</feature>
<accession>A0ABQ2KDY2</accession>
<dbReference type="Proteomes" id="UP000658127">
    <property type="component" value="Unassembled WGS sequence"/>
</dbReference>
<keyword evidence="4" id="KW-1185">Reference proteome</keyword>
<gene>
    <name evidence="3" type="ORF">GCM10011610_27730</name>
</gene>
<name>A0ABQ2KDY2_9NOCA</name>
<evidence type="ECO:0000313" key="3">
    <source>
        <dbReference type="EMBL" id="GGN79360.1"/>
    </source>
</evidence>
<dbReference type="InterPro" id="IPR006016">
    <property type="entry name" value="UspA"/>
</dbReference>
<dbReference type="RefSeq" id="WP_229739809.1">
    <property type="nucleotide sequence ID" value="NZ_BMNE01000003.1"/>
</dbReference>
<dbReference type="SUPFAM" id="SSF52402">
    <property type="entry name" value="Adenine nucleotide alpha hydrolases-like"/>
    <property type="match status" value="1"/>
</dbReference>
<dbReference type="EMBL" id="BMNE01000003">
    <property type="protein sequence ID" value="GGN79360.1"/>
    <property type="molecule type" value="Genomic_DNA"/>
</dbReference>
<reference evidence="4" key="1">
    <citation type="journal article" date="2019" name="Int. J. Syst. Evol. Microbiol.">
        <title>The Global Catalogue of Microorganisms (GCM) 10K type strain sequencing project: providing services to taxonomists for standard genome sequencing and annotation.</title>
        <authorList>
            <consortium name="The Broad Institute Genomics Platform"/>
            <consortium name="The Broad Institute Genome Sequencing Center for Infectious Disease"/>
            <person name="Wu L."/>
            <person name="Ma J."/>
        </authorList>
    </citation>
    <scope>NUCLEOTIDE SEQUENCE [LARGE SCALE GENOMIC DNA]</scope>
    <source>
        <strain evidence="4">CGMCC 4.7329</strain>
    </source>
</reference>
<evidence type="ECO:0000313" key="4">
    <source>
        <dbReference type="Proteomes" id="UP000658127"/>
    </source>
</evidence>